<gene>
    <name evidence="1" type="ORF">TNCV_4989561</name>
</gene>
<evidence type="ECO:0000313" key="2">
    <source>
        <dbReference type="Proteomes" id="UP000887159"/>
    </source>
</evidence>
<proteinExistence type="predicted"/>
<dbReference type="EMBL" id="BMAU01021398">
    <property type="protein sequence ID" value="GFY31397.1"/>
    <property type="molecule type" value="Genomic_DNA"/>
</dbReference>
<keyword evidence="2" id="KW-1185">Reference proteome</keyword>
<evidence type="ECO:0000313" key="1">
    <source>
        <dbReference type="EMBL" id="GFY31397.1"/>
    </source>
</evidence>
<dbReference type="AlphaFoldDB" id="A0A8X7BIA6"/>
<name>A0A8X7BIA6_TRICX</name>
<accession>A0A8X7BIA6</accession>
<protein>
    <submittedName>
        <fullName evidence="1">Uncharacterized protein</fullName>
    </submittedName>
</protein>
<dbReference type="Proteomes" id="UP000887159">
    <property type="component" value="Unassembled WGS sequence"/>
</dbReference>
<comment type="caution">
    <text evidence="1">The sequence shown here is derived from an EMBL/GenBank/DDBJ whole genome shotgun (WGS) entry which is preliminary data.</text>
</comment>
<reference evidence="1" key="1">
    <citation type="submission" date="2020-08" db="EMBL/GenBank/DDBJ databases">
        <title>Multicomponent nature underlies the extraordinary mechanical properties of spider dragline silk.</title>
        <authorList>
            <person name="Kono N."/>
            <person name="Nakamura H."/>
            <person name="Mori M."/>
            <person name="Yoshida Y."/>
            <person name="Ohtoshi R."/>
            <person name="Malay A.D."/>
            <person name="Moran D.A.P."/>
            <person name="Tomita M."/>
            <person name="Numata K."/>
            <person name="Arakawa K."/>
        </authorList>
    </citation>
    <scope>NUCLEOTIDE SEQUENCE</scope>
</reference>
<sequence>MLQIQQTNSEMIVSSMETANDYYRTWCCKPHLVVENCDDSSRQENDGPGMTKKMWGFAAPRHPGGFIGEDHTSQVVVTSDDISSTSDLFERVRQSIVLRRRLC</sequence>
<organism evidence="1 2">
    <name type="scientific">Trichonephila clavipes</name>
    <name type="common">Golden silk orbweaver</name>
    <name type="synonym">Nephila clavipes</name>
    <dbReference type="NCBI Taxonomy" id="2585209"/>
    <lineage>
        <taxon>Eukaryota</taxon>
        <taxon>Metazoa</taxon>
        <taxon>Ecdysozoa</taxon>
        <taxon>Arthropoda</taxon>
        <taxon>Chelicerata</taxon>
        <taxon>Arachnida</taxon>
        <taxon>Araneae</taxon>
        <taxon>Araneomorphae</taxon>
        <taxon>Entelegynae</taxon>
        <taxon>Araneoidea</taxon>
        <taxon>Nephilidae</taxon>
        <taxon>Trichonephila</taxon>
    </lineage>
</organism>